<keyword evidence="5" id="KW-0735">Signal-anchor</keyword>
<gene>
    <name evidence="11" type="primary">LOC109464199</name>
</gene>
<sequence>MDTNKPRQQFVFIKTHKTGSTTSVNIFQRYVIYHNVTPLIAKATGYVSWPFPPAETDYVHTPGEHYDVMFGHMVYNKTWLQSKFPTNAPYISLIREPLSHLKSCMSFYSLPKLLKITSTNPIKTFLQNPWKYKNLSEAYFSFCKVTWDGTRNHLAFDLGYPTEGADDMEAAERYIKELEYDMTLVLLLEHLDESLVLLRRLMCWEMQDVLYDTAPKNVKNYSYKSYNPTPEELANLRRWKAVDYRLYDTFNRSLWRKIAGQGPDFYRELHHYRELKQNISWFCHGEQHRKSNLTLTVKTSQWSPQFVVDARYCKEIATTSLDMMREIRQKESFKVDKRWEIVLPVINVLSIIEGRPTFKYKIERMEYQKELRRKIPKRKTHKKKRNHG</sequence>
<dbReference type="InterPro" id="IPR009729">
    <property type="entry name" value="Gal-3-0_sulfotransfrase"/>
</dbReference>
<evidence type="ECO:0000256" key="1">
    <source>
        <dbReference type="ARBA" id="ARBA00004323"/>
    </source>
</evidence>
<dbReference type="GO" id="GO:0009247">
    <property type="term" value="P:glycolipid biosynthetic process"/>
    <property type="evidence" value="ECO:0007669"/>
    <property type="project" value="InterPro"/>
</dbReference>
<dbReference type="OrthoDB" id="514299at2759"/>
<evidence type="ECO:0000313" key="10">
    <source>
        <dbReference type="Proteomes" id="UP000515135"/>
    </source>
</evidence>
<dbReference type="GeneID" id="109464199"/>
<keyword evidence="9" id="KW-0325">Glycoprotein</keyword>
<keyword evidence="3" id="KW-0808">Transferase</keyword>
<dbReference type="GO" id="GO:0001733">
    <property type="term" value="F:galactosylceramide sulfotransferase activity"/>
    <property type="evidence" value="ECO:0007669"/>
    <property type="project" value="InterPro"/>
</dbReference>
<keyword evidence="4" id="KW-0812">Transmembrane</keyword>
<dbReference type="PANTHER" id="PTHR14647">
    <property type="entry name" value="GALACTOSE-3-O-SULFOTRANSFERASE"/>
    <property type="match status" value="1"/>
</dbReference>
<dbReference type="InterPro" id="IPR027417">
    <property type="entry name" value="P-loop_NTPase"/>
</dbReference>
<evidence type="ECO:0000256" key="6">
    <source>
        <dbReference type="ARBA" id="ARBA00022989"/>
    </source>
</evidence>
<protein>
    <submittedName>
        <fullName evidence="11">Galactose-3-O-sulfotransferase 3-like</fullName>
    </submittedName>
</protein>
<dbReference type="Proteomes" id="UP000515135">
    <property type="component" value="Unplaced"/>
</dbReference>
<dbReference type="KEGG" id="bbel:109464199"/>
<evidence type="ECO:0000256" key="4">
    <source>
        <dbReference type="ARBA" id="ARBA00022692"/>
    </source>
</evidence>
<proteinExistence type="inferred from homology"/>
<keyword evidence="6" id="KW-1133">Transmembrane helix</keyword>
<comment type="similarity">
    <text evidence="2">Belongs to the galactose-3-O-sulfotransferase family.</text>
</comment>
<reference evidence="11" key="1">
    <citation type="submission" date="2025-08" db="UniProtKB">
        <authorList>
            <consortium name="RefSeq"/>
        </authorList>
    </citation>
    <scope>IDENTIFICATION</scope>
    <source>
        <tissue evidence="11">Gonad</tissue>
    </source>
</reference>
<organism evidence="10 11">
    <name type="scientific">Branchiostoma belcheri</name>
    <name type="common">Amphioxus</name>
    <dbReference type="NCBI Taxonomy" id="7741"/>
    <lineage>
        <taxon>Eukaryota</taxon>
        <taxon>Metazoa</taxon>
        <taxon>Chordata</taxon>
        <taxon>Cephalochordata</taxon>
        <taxon>Leptocardii</taxon>
        <taxon>Amphioxiformes</taxon>
        <taxon>Branchiostomatidae</taxon>
        <taxon>Branchiostoma</taxon>
    </lineage>
</organism>
<keyword evidence="10" id="KW-1185">Reference proteome</keyword>
<dbReference type="AlphaFoldDB" id="A0A6P4YI51"/>
<dbReference type="Gene3D" id="3.40.50.300">
    <property type="entry name" value="P-loop containing nucleotide triphosphate hydrolases"/>
    <property type="match status" value="1"/>
</dbReference>
<dbReference type="GO" id="GO:0000139">
    <property type="term" value="C:Golgi membrane"/>
    <property type="evidence" value="ECO:0007669"/>
    <property type="project" value="UniProtKB-SubCell"/>
</dbReference>
<dbReference type="Pfam" id="PF06990">
    <property type="entry name" value="Gal-3-0_sulfotr"/>
    <property type="match status" value="1"/>
</dbReference>
<keyword evidence="7" id="KW-0333">Golgi apparatus</keyword>
<accession>A0A6P4YI51</accession>
<comment type="subcellular location">
    <subcellularLocation>
        <location evidence="1">Golgi apparatus membrane</location>
        <topology evidence="1">Single-pass type II membrane protein</topology>
    </subcellularLocation>
</comment>
<evidence type="ECO:0000256" key="2">
    <source>
        <dbReference type="ARBA" id="ARBA00008124"/>
    </source>
</evidence>
<evidence type="ECO:0000256" key="8">
    <source>
        <dbReference type="ARBA" id="ARBA00023136"/>
    </source>
</evidence>
<evidence type="ECO:0000256" key="7">
    <source>
        <dbReference type="ARBA" id="ARBA00023034"/>
    </source>
</evidence>
<dbReference type="RefSeq" id="XP_019616691.1">
    <property type="nucleotide sequence ID" value="XM_019761132.1"/>
</dbReference>
<evidence type="ECO:0000313" key="11">
    <source>
        <dbReference type="RefSeq" id="XP_019616691.1"/>
    </source>
</evidence>
<keyword evidence="8" id="KW-0472">Membrane</keyword>
<evidence type="ECO:0000256" key="9">
    <source>
        <dbReference type="ARBA" id="ARBA00023180"/>
    </source>
</evidence>
<name>A0A6P4YI51_BRABE</name>
<dbReference type="PANTHER" id="PTHR14647:SF87">
    <property type="entry name" value="PUTATIVE-RELATED"/>
    <property type="match status" value="1"/>
</dbReference>
<evidence type="ECO:0000256" key="3">
    <source>
        <dbReference type="ARBA" id="ARBA00022679"/>
    </source>
</evidence>
<evidence type="ECO:0000256" key="5">
    <source>
        <dbReference type="ARBA" id="ARBA00022968"/>
    </source>
</evidence>